<sequence>MSGQEKTSNRKALVQFDFYDGWGSWHTELIETILNTDANGKITPEPPSPLRGCDKDRWKLISVLPD</sequence>
<organism evidence="1 2">
    <name type="scientific">Candidatus Falkowbacteria bacterium CG10_big_fil_rev_8_21_14_0_10_39_11</name>
    <dbReference type="NCBI Taxonomy" id="1974565"/>
    <lineage>
        <taxon>Bacteria</taxon>
        <taxon>Candidatus Falkowiibacteriota</taxon>
    </lineage>
</organism>
<dbReference type="EMBL" id="PFAP01000016">
    <property type="protein sequence ID" value="PIR94172.1"/>
    <property type="molecule type" value="Genomic_DNA"/>
</dbReference>
<name>A0A2H0V525_9BACT</name>
<protein>
    <submittedName>
        <fullName evidence="1">Uncharacterized protein</fullName>
    </submittedName>
</protein>
<dbReference type="AlphaFoldDB" id="A0A2H0V525"/>
<accession>A0A2H0V525</accession>
<comment type="caution">
    <text evidence="1">The sequence shown here is derived from an EMBL/GenBank/DDBJ whole genome shotgun (WGS) entry which is preliminary data.</text>
</comment>
<evidence type="ECO:0000313" key="1">
    <source>
        <dbReference type="EMBL" id="PIR94172.1"/>
    </source>
</evidence>
<gene>
    <name evidence="1" type="ORF">COT97_02750</name>
</gene>
<reference evidence="2" key="1">
    <citation type="submission" date="2017-09" db="EMBL/GenBank/DDBJ databases">
        <title>Depth-based differentiation of microbial function through sediment-hosted aquifers and enrichment of novel symbionts in the deep terrestrial subsurface.</title>
        <authorList>
            <person name="Probst A.J."/>
            <person name="Ladd B."/>
            <person name="Jarett J.K."/>
            <person name="Geller-Mcgrath D.E."/>
            <person name="Sieber C.M.K."/>
            <person name="Emerson J.B."/>
            <person name="Anantharaman K."/>
            <person name="Thomas B.C."/>
            <person name="Malmstrom R."/>
            <person name="Stieglmeier M."/>
            <person name="Klingl A."/>
            <person name="Woyke T."/>
            <person name="Ryan C.M."/>
            <person name="Banfield J.F."/>
        </authorList>
    </citation>
    <scope>NUCLEOTIDE SEQUENCE [LARGE SCALE GENOMIC DNA]</scope>
</reference>
<dbReference type="Proteomes" id="UP000229901">
    <property type="component" value="Unassembled WGS sequence"/>
</dbReference>
<evidence type="ECO:0000313" key="2">
    <source>
        <dbReference type="Proteomes" id="UP000229901"/>
    </source>
</evidence>
<proteinExistence type="predicted"/>